<evidence type="ECO:0000256" key="11">
    <source>
        <dbReference type="ARBA" id="ARBA00023049"/>
    </source>
</evidence>
<evidence type="ECO:0000256" key="2">
    <source>
        <dbReference type="ARBA" id="ARBA00003273"/>
    </source>
</evidence>
<keyword evidence="10 15" id="KW-1133">Transmembrane helix</keyword>
<keyword evidence="5" id="KW-0926">Vacuole</keyword>
<evidence type="ECO:0000256" key="8">
    <source>
        <dbReference type="ARBA" id="ARBA00022801"/>
    </source>
</evidence>
<keyword evidence="11" id="KW-0482">Metalloprotease</keyword>
<gene>
    <name evidence="17" type="ORF">BCR44DRAFT_1496233</name>
</gene>
<feature type="transmembrane region" description="Helical" evidence="15">
    <location>
        <begin position="485"/>
        <end position="503"/>
    </location>
</feature>
<keyword evidence="7 15" id="KW-0812">Transmembrane</keyword>
<feature type="transmembrane region" description="Helical" evidence="15">
    <location>
        <begin position="352"/>
        <end position="373"/>
    </location>
</feature>
<keyword evidence="12" id="KW-0325">Glycoprotein</keyword>
<keyword evidence="18" id="KW-1185">Reference proteome</keyword>
<feature type="compositionally biased region" description="Low complexity" evidence="14">
    <location>
        <begin position="1"/>
        <end position="16"/>
    </location>
</feature>
<evidence type="ECO:0000256" key="9">
    <source>
        <dbReference type="ARBA" id="ARBA00022833"/>
    </source>
</evidence>
<evidence type="ECO:0000256" key="7">
    <source>
        <dbReference type="ARBA" id="ARBA00022692"/>
    </source>
</evidence>
<feature type="transmembrane region" description="Helical" evidence="15">
    <location>
        <begin position="461"/>
        <end position="479"/>
    </location>
</feature>
<keyword evidence="8 13" id="KW-0378">Hydrolase</keyword>
<dbReference type="GO" id="GO:0046872">
    <property type="term" value="F:metal ion binding"/>
    <property type="evidence" value="ECO:0007669"/>
    <property type="project" value="UniProtKB-KW"/>
</dbReference>
<dbReference type="STRING" id="765915.A0A1Y2HZL1"/>
<feature type="transmembrane region" description="Helical" evidence="15">
    <location>
        <begin position="394"/>
        <end position="419"/>
    </location>
</feature>
<dbReference type="PANTHER" id="PTHR12147:SF58">
    <property type="entry name" value="VACUOLAR MEMBRANE PROTEASE"/>
    <property type="match status" value="1"/>
</dbReference>
<dbReference type="EC" id="3.4.-.-" evidence="13"/>
<dbReference type="Gene3D" id="3.40.630.10">
    <property type="entry name" value="Zn peptidases"/>
    <property type="match status" value="1"/>
</dbReference>
<comment type="similarity">
    <text evidence="4 13">Belongs to the peptidase M28 family.</text>
</comment>
<evidence type="ECO:0000256" key="15">
    <source>
        <dbReference type="SAM" id="Phobius"/>
    </source>
</evidence>
<comment type="subcellular location">
    <subcellularLocation>
        <location evidence="3">Vacuole membrane</location>
        <topology evidence="3">Multi-pass membrane protein</topology>
    </subcellularLocation>
</comment>
<dbReference type="GO" id="GO:0006508">
    <property type="term" value="P:proteolysis"/>
    <property type="evidence" value="ECO:0007669"/>
    <property type="project" value="UniProtKB-KW"/>
</dbReference>
<dbReference type="OrthoDB" id="76293at2759"/>
<evidence type="ECO:0000256" key="13">
    <source>
        <dbReference type="RuleBase" id="RU361240"/>
    </source>
</evidence>
<dbReference type="PANTHER" id="PTHR12147">
    <property type="entry name" value="METALLOPEPTIDASE M28 FAMILY MEMBER"/>
    <property type="match status" value="1"/>
</dbReference>
<evidence type="ECO:0000313" key="18">
    <source>
        <dbReference type="Proteomes" id="UP000193411"/>
    </source>
</evidence>
<feature type="domain" description="Peptidase M28" evidence="16">
    <location>
        <begin position="146"/>
        <end position="316"/>
    </location>
</feature>
<comment type="caution">
    <text evidence="17">The sequence shown here is derived from an EMBL/GenBank/DDBJ whole genome shotgun (WGS) entry which is preliminary data.</text>
</comment>
<evidence type="ECO:0000313" key="17">
    <source>
        <dbReference type="EMBL" id="ORZ40045.1"/>
    </source>
</evidence>
<keyword evidence="6 13" id="KW-0645">Protease</keyword>
<evidence type="ECO:0000256" key="1">
    <source>
        <dbReference type="ARBA" id="ARBA00001947"/>
    </source>
</evidence>
<dbReference type="Pfam" id="PF04389">
    <property type="entry name" value="Peptidase_M28"/>
    <property type="match status" value="1"/>
</dbReference>
<evidence type="ECO:0000256" key="10">
    <source>
        <dbReference type="ARBA" id="ARBA00022989"/>
    </source>
</evidence>
<dbReference type="GO" id="GO:0005774">
    <property type="term" value="C:vacuolar membrane"/>
    <property type="evidence" value="ECO:0007669"/>
    <property type="project" value="UniProtKB-SubCell"/>
</dbReference>
<accession>A0A1Y2HZL1</accession>
<feature type="transmembrane region" description="Helical" evidence="15">
    <location>
        <begin position="431"/>
        <end position="449"/>
    </location>
</feature>
<dbReference type="Proteomes" id="UP000193411">
    <property type="component" value="Unassembled WGS sequence"/>
</dbReference>
<evidence type="ECO:0000256" key="4">
    <source>
        <dbReference type="ARBA" id="ARBA00010918"/>
    </source>
</evidence>
<evidence type="ECO:0000256" key="5">
    <source>
        <dbReference type="ARBA" id="ARBA00022554"/>
    </source>
</evidence>
<comment type="cofactor">
    <cofactor evidence="1">
        <name>Zn(2+)</name>
        <dbReference type="ChEBI" id="CHEBI:29105"/>
    </cofactor>
</comment>
<dbReference type="AlphaFoldDB" id="A0A1Y2HZL1"/>
<evidence type="ECO:0000256" key="3">
    <source>
        <dbReference type="ARBA" id="ARBA00004128"/>
    </source>
</evidence>
<name>A0A1Y2HZL1_9FUNG</name>
<comment type="function">
    <text evidence="2">May be involved in vacuolar sorting and osmoregulation.</text>
</comment>
<evidence type="ECO:0000256" key="6">
    <source>
        <dbReference type="ARBA" id="ARBA00022670"/>
    </source>
</evidence>
<feature type="region of interest" description="Disordered" evidence="14">
    <location>
        <begin position="1"/>
        <end position="31"/>
    </location>
</feature>
<sequence length="728" mass="78214">MADSTSPSAGPTSPAAVITASRQSPGGTRRRGCIAGSISFITVGLRNSALTSATDPAPSSAGTFHSGFSTSNALKHLTAITQSEHPLPSRANWAVRDYLIAQLNTLATSPKGRERKVEVINPTPWISYPQGDALRILAPTASGGAVAHYDSVPTSKGVGDDGLGISALLELARLALQAEPLSYSLVFNLNNGEELGLYGAHELVRHPLWKDLAAFVNIDSVCPTGRPLLYRATSREMIELFSQHAPYPHASVLGQELMNAGLIRSDTDFSVYWRAGVTGVDFAFYDRRWVYHTDLDNASLLQPESLSLLGHNVASLMHGINQTGIQYIRRTPEPRNVVYTDAVGRSMFVIPYWGLATLAFIMSAIFLLVPIGVRTALKATVKSLRTGTRSVLGAMPLTGGAVQLRQWGTVGIVLIVLSIQPMAVSGRPTGVFALAILACVFMPALIATGTRRWTRNGRINLHHGVLGLWLILLPLVGVASMSTAFFVHVFWFGLAYVLGALGLEVANWVSVVRFGHGDGGGDVQVTLGELPQRPSLDTSSLLGDIKPDACTQHACTYSSAKLGHANLPYPTANFSIHNRRRPRRAQIPSRPRSSPSRPRQALWSNATLTLAAPEFRLIASNPSHTVSAQLVAPPAWAVQQWSLSCRLMANDDAEGRVYALYRSVLDRIPPYVSLTFASMSGGRALMVAEYTVIVPPVSDGPGGAGRVGEGVGRLNARGVWDLFRGLFD</sequence>
<keyword evidence="13" id="KW-0479">Metal-binding</keyword>
<evidence type="ECO:0000256" key="12">
    <source>
        <dbReference type="ARBA" id="ARBA00023180"/>
    </source>
</evidence>
<dbReference type="SUPFAM" id="SSF53187">
    <property type="entry name" value="Zn-dependent exopeptidases"/>
    <property type="match status" value="1"/>
</dbReference>
<protein>
    <recommendedName>
        <fullName evidence="13">Peptide hydrolase</fullName>
        <ecNumber evidence="13">3.4.-.-</ecNumber>
    </recommendedName>
</protein>
<evidence type="ECO:0000256" key="14">
    <source>
        <dbReference type="SAM" id="MobiDB-lite"/>
    </source>
</evidence>
<dbReference type="EMBL" id="MCFL01000004">
    <property type="protein sequence ID" value="ORZ40045.1"/>
    <property type="molecule type" value="Genomic_DNA"/>
</dbReference>
<proteinExistence type="inferred from homology"/>
<keyword evidence="15" id="KW-0472">Membrane</keyword>
<dbReference type="GO" id="GO:0008235">
    <property type="term" value="F:metalloexopeptidase activity"/>
    <property type="evidence" value="ECO:0007669"/>
    <property type="project" value="InterPro"/>
</dbReference>
<reference evidence="17 18" key="1">
    <citation type="submission" date="2016-07" db="EMBL/GenBank/DDBJ databases">
        <title>Pervasive Adenine N6-methylation of Active Genes in Fungi.</title>
        <authorList>
            <consortium name="DOE Joint Genome Institute"/>
            <person name="Mondo S.J."/>
            <person name="Dannebaum R.O."/>
            <person name="Kuo R.C."/>
            <person name="Labutti K."/>
            <person name="Haridas S."/>
            <person name="Kuo A."/>
            <person name="Salamov A."/>
            <person name="Ahrendt S.R."/>
            <person name="Lipzen A."/>
            <person name="Sullivan W."/>
            <person name="Andreopoulos W.B."/>
            <person name="Clum A."/>
            <person name="Lindquist E."/>
            <person name="Daum C."/>
            <person name="Ramamoorthy G.K."/>
            <person name="Gryganskyi A."/>
            <person name="Culley D."/>
            <person name="Magnuson J.K."/>
            <person name="James T.Y."/>
            <person name="O'Malley M.A."/>
            <person name="Stajich J.E."/>
            <person name="Spatafora J.W."/>
            <person name="Visel A."/>
            <person name="Grigoriev I.V."/>
        </authorList>
    </citation>
    <scope>NUCLEOTIDE SEQUENCE [LARGE SCALE GENOMIC DNA]</scope>
    <source>
        <strain evidence="17 18">PL171</strain>
    </source>
</reference>
<keyword evidence="9 13" id="KW-0862">Zinc</keyword>
<organism evidence="17 18">
    <name type="scientific">Catenaria anguillulae PL171</name>
    <dbReference type="NCBI Taxonomy" id="765915"/>
    <lineage>
        <taxon>Eukaryota</taxon>
        <taxon>Fungi</taxon>
        <taxon>Fungi incertae sedis</taxon>
        <taxon>Blastocladiomycota</taxon>
        <taxon>Blastocladiomycetes</taxon>
        <taxon>Blastocladiales</taxon>
        <taxon>Catenariaceae</taxon>
        <taxon>Catenaria</taxon>
    </lineage>
</organism>
<dbReference type="InterPro" id="IPR007484">
    <property type="entry name" value="Peptidase_M28"/>
</dbReference>
<evidence type="ECO:0000259" key="16">
    <source>
        <dbReference type="Pfam" id="PF04389"/>
    </source>
</evidence>
<feature type="compositionally biased region" description="Low complexity" evidence="14">
    <location>
        <begin position="585"/>
        <end position="600"/>
    </location>
</feature>
<feature type="region of interest" description="Disordered" evidence="14">
    <location>
        <begin position="580"/>
        <end position="600"/>
    </location>
</feature>
<dbReference type="InterPro" id="IPR045175">
    <property type="entry name" value="M28_fam"/>
</dbReference>